<dbReference type="OrthoDB" id="6513042at2759"/>
<dbReference type="VEuPathDB" id="MicrosporidiaDB:EDEG_01258"/>
<dbReference type="Pfam" id="PF01443">
    <property type="entry name" value="Viral_helicase1"/>
    <property type="match status" value="1"/>
</dbReference>
<dbReference type="Gene3D" id="3.40.50.300">
    <property type="entry name" value="P-loop containing nucleotide triphosphate hydrolases"/>
    <property type="match status" value="2"/>
</dbReference>
<accession>J9DT93</accession>
<dbReference type="HOGENOM" id="CLU_801739_0_0_1"/>
<organism evidence="2 3">
    <name type="scientific">Edhazardia aedis (strain USNM 41457)</name>
    <name type="common">Microsporidian parasite</name>
    <dbReference type="NCBI Taxonomy" id="1003232"/>
    <lineage>
        <taxon>Eukaryota</taxon>
        <taxon>Fungi</taxon>
        <taxon>Fungi incertae sedis</taxon>
        <taxon>Microsporidia</taxon>
        <taxon>Edhazardia</taxon>
    </lineage>
</organism>
<dbReference type="AlphaFoldDB" id="J9DT93"/>
<dbReference type="Proteomes" id="UP000003163">
    <property type="component" value="Unassembled WGS sequence"/>
</dbReference>
<reference evidence="2 3" key="1">
    <citation type="submission" date="2011-08" db="EMBL/GenBank/DDBJ databases">
        <authorList>
            <person name="Liu Z.J."/>
            <person name="Shi F.L."/>
            <person name="Lu J.Q."/>
            <person name="Li M."/>
            <person name="Wang Z.L."/>
        </authorList>
    </citation>
    <scope>NUCLEOTIDE SEQUENCE [LARGE SCALE GENOMIC DNA]</scope>
    <source>
        <strain evidence="2 3">USNM 41457</strain>
    </source>
</reference>
<gene>
    <name evidence="2" type="ORF">EDEG_01258</name>
</gene>
<name>J9DT93_EDHAE</name>
<evidence type="ECO:0000313" key="2">
    <source>
        <dbReference type="EMBL" id="EJW04517.1"/>
    </source>
</evidence>
<feature type="domain" description="(+)RNA virus helicase C-terminal" evidence="1">
    <location>
        <begin position="42"/>
        <end position="321"/>
    </location>
</feature>
<dbReference type="GO" id="GO:0005524">
    <property type="term" value="F:ATP binding"/>
    <property type="evidence" value="ECO:0007669"/>
    <property type="project" value="InterPro"/>
</dbReference>
<comment type="caution">
    <text evidence="2">The sequence shown here is derived from an EMBL/GenBank/DDBJ whole genome shotgun (WGS) entry which is preliminary data.</text>
</comment>
<dbReference type="InterPro" id="IPR027351">
    <property type="entry name" value="(+)RNA_virus_helicase_core_dom"/>
</dbReference>
<sequence length="346" mass="39973">MTTMIPAGKLSIPLAYNEEFLKLNDEQRVALYLSLNCKKFNLIHGFPGTGKSTIISLLIKILVHHQKKVLLICYTNLAIDNILKKIKLNYHRALKQELNFENVTELKNYFDSLDLVVGTCFSFSDIVFLNRKFDFCIVDEASQQHLLLTLIPLHISRKFILVGDHLQLKPLATKSEALRMSLFEYLSKRNNVCELRRQYRMGEEIMSIANTLFYNNKMIGFGKKSAVHFVDSRKYKDIKDFLEKIDLTEKTAILCYFNIQVSHVKSIVGKKCRVETVDRFQGSESEEIILIFDPIMDCEIMCSKERLNVGITRAKNKLTLVGDKEKMLQFEIFEALFGTLNDLGIY</sequence>
<dbReference type="PANTHER" id="PTHR43788:SF8">
    <property type="entry name" value="DNA-BINDING PROTEIN SMUBP-2"/>
    <property type="match status" value="1"/>
</dbReference>
<dbReference type="PANTHER" id="PTHR43788">
    <property type="entry name" value="DNA2/NAM7 HELICASE FAMILY MEMBER"/>
    <property type="match status" value="1"/>
</dbReference>
<evidence type="ECO:0000259" key="1">
    <source>
        <dbReference type="Pfam" id="PF01443"/>
    </source>
</evidence>
<dbReference type="SUPFAM" id="SSF52540">
    <property type="entry name" value="P-loop containing nucleoside triphosphate hydrolases"/>
    <property type="match status" value="1"/>
</dbReference>
<evidence type="ECO:0000313" key="3">
    <source>
        <dbReference type="Proteomes" id="UP000003163"/>
    </source>
</evidence>
<dbReference type="InterPro" id="IPR050534">
    <property type="entry name" value="Coronavir_polyprotein_1ab"/>
</dbReference>
<proteinExistence type="predicted"/>
<keyword evidence="3" id="KW-1185">Reference proteome</keyword>
<dbReference type="GO" id="GO:0043139">
    <property type="term" value="F:5'-3' DNA helicase activity"/>
    <property type="evidence" value="ECO:0007669"/>
    <property type="project" value="TreeGrafter"/>
</dbReference>
<reference evidence="3" key="2">
    <citation type="submission" date="2015-07" db="EMBL/GenBank/DDBJ databases">
        <title>Contrasting host-pathogen interactions and genome evolution in two generalist and specialist microsporidian pathogens of mosquitoes.</title>
        <authorList>
            <consortium name="The Broad Institute Genomics Platform"/>
            <consortium name="The Broad Institute Genome Sequencing Center for Infectious Disease"/>
            <person name="Cuomo C.A."/>
            <person name="Sanscrainte N.D."/>
            <person name="Goldberg J.M."/>
            <person name="Heiman D."/>
            <person name="Young S."/>
            <person name="Zeng Q."/>
            <person name="Becnel J.J."/>
            <person name="Birren B.W."/>
        </authorList>
    </citation>
    <scope>NUCLEOTIDE SEQUENCE [LARGE SCALE GENOMIC DNA]</scope>
    <source>
        <strain evidence="3">USNM 41457</strain>
    </source>
</reference>
<dbReference type="STRING" id="1003232.J9DT93"/>
<protein>
    <recommendedName>
        <fullName evidence="1">(+)RNA virus helicase C-terminal domain-containing protein</fullName>
    </recommendedName>
</protein>
<dbReference type="InParanoid" id="J9DT93"/>
<dbReference type="InterPro" id="IPR027417">
    <property type="entry name" value="P-loop_NTPase"/>
</dbReference>
<dbReference type="EMBL" id="AFBI03000017">
    <property type="protein sequence ID" value="EJW04517.1"/>
    <property type="molecule type" value="Genomic_DNA"/>
</dbReference>
<dbReference type="OMA" id="IMDCEIM"/>